<feature type="region of interest" description="Disordered" evidence="1">
    <location>
        <begin position="1"/>
        <end position="173"/>
    </location>
</feature>
<reference evidence="2 4" key="1">
    <citation type="submission" date="2008-03" db="EMBL/GenBank/DDBJ databases">
        <title>Annotation of Ixodes scapularis.</title>
        <authorList>
            <consortium name="Ixodes scapularis Genome Project Consortium"/>
            <person name="Caler E."/>
            <person name="Hannick L.I."/>
            <person name="Bidwell S."/>
            <person name="Joardar V."/>
            <person name="Thiagarajan M."/>
            <person name="Amedeo P."/>
            <person name="Galinsky K.J."/>
            <person name="Schobel S."/>
            <person name="Inman J."/>
            <person name="Hostetler J."/>
            <person name="Miller J."/>
            <person name="Hammond M."/>
            <person name="Megy K."/>
            <person name="Lawson D."/>
            <person name="Kodira C."/>
            <person name="Sutton G."/>
            <person name="Meyer J."/>
            <person name="Hill C.A."/>
            <person name="Birren B."/>
            <person name="Nene V."/>
            <person name="Collins F."/>
            <person name="Alarcon-Chaidez F."/>
            <person name="Wikel S."/>
            <person name="Strausberg R."/>
        </authorList>
    </citation>
    <scope>NUCLEOTIDE SEQUENCE [LARGE SCALE GENOMIC DNA]</scope>
    <source>
        <strain evidence="4">Wikel</strain>
        <strain evidence="2">Wikel colony</strain>
    </source>
</reference>
<dbReference type="EnsemblMetazoa" id="ISCW000349-RA">
    <property type="protein sequence ID" value="ISCW000349-PA"/>
    <property type="gene ID" value="ISCW000349"/>
</dbReference>
<dbReference type="VEuPathDB" id="VectorBase:ISCW000349"/>
<feature type="non-terminal residue" evidence="2">
    <location>
        <position position="1"/>
    </location>
</feature>
<evidence type="ECO:0000256" key="1">
    <source>
        <dbReference type="SAM" id="MobiDB-lite"/>
    </source>
</evidence>
<dbReference type="PaxDb" id="6945-B7P4C0"/>
<dbReference type="EMBL" id="ABJB010905951">
    <property type="status" value="NOT_ANNOTATED_CDS"/>
    <property type="molecule type" value="Genomic_DNA"/>
</dbReference>
<dbReference type="VEuPathDB" id="VectorBase:ISCI000349"/>
<proteinExistence type="predicted"/>
<protein>
    <submittedName>
        <fullName evidence="2 3">Uncharacterized protein</fullName>
    </submittedName>
</protein>
<accession>B7P4C0</accession>
<feature type="compositionally biased region" description="Basic and acidic residues" evidence="1">
    <location>
        <begin position="118"/>
        <end position="139"/>
    </location>
</feature>
<feature type="non-terminal residue" evidence="2">
    <location>
        <position position="173"/>
    </location>
</feature>
<reference evidence="3" key="2">
    <citation type="submission" date="2020-05" db="UniProtKB">
        <authorList>
            <consortium name="EnsemblMetazoa"/>
        </authorList>
    </citation>
    <scope>IDENTIFICATION</scope>
    <source>
        <strain evidence="3">wikel</strain>
    </source>
</reference>
<dbReference type="AlphaFoldDB" id="B7P4C0"/>
<keyword evidence="4" id="KW-1185">Reference proteome</keyword>
<dbReference type="Proteomes" id="UP000001555">
    <property type="component" value="Unassembled WGS sequence"/>
</dbReference>
<name>B7P4C0_IXOSC</name>
<dbReference type="EMBL" id="DS634813">
    <property type="protein sequence ID" value="EEC01442.1"/>
    <property type="molecule type" value="Genomic_DNA"/>
</dbReference>
<sequence length="173" mass="19996">HEGKKQNKKRKKKTREFTNADNATPPEEPAGCRGLRRATTRSSMERTWKNERSCSGVTSSRNLRPHRLEPRKAGRRVSLCPVVPDPEADRRECTTEVATWRRANTPAGTDTRQRRRRAGSETRREAAKSSKETELTRTQEKKKRIRRHERGKSKRSAGIVRPHSPIRRVPRSL</sequence>
<feature type="compositionally biased region" description="Polar residues" evidence="1">
    <location>
        <begin position="53"/>
        <end position="62"/>
    </location>
</feature>
<feature type="compositionally biased region" description="Basic and acidic residues" evidence="1">
    <location>
        <begin position="43"/>
        <end position="52"/>
    </location>
</feature>
<gene>
    <name evidence="2" type="ORF">IscW_ISCW000349</name>
</gene>
<evidence type="ECO:0000313" key="4">
    <source>
        <dbReference type="Proteomes" id="UP000001555"/>
    </source>
</evidence>
<evidence type="ECO:0000313" key="3">
    <source>
        <dbReference type="EnsemblMetazoa" id="ISCW000349-PA"/>
    </source>
</evidence>
<feature type="compositionally biased region" description="Basic residues" evidence="1">
    <location>
        <begin position="140"/>
        <end position="155"/>
    </location>
</feature>
<organism>
    <name type="scientific">Ixodes scapularis</name>
    <name type="common">Black-legged tick</name>
    <name type="synonym">Deer tick</name>
    <dbReference type="NCBI Taxonomy" id="6945"/>
    <lineage>
        <taxon>Eukaryota</taxon>
        <taxon>Metazoa</taxon>
        <taxon>Ecdysozoa</taxon>
        <taxon>Arthropoda</taxon>
        <taxon>Chelicerata</taxon>
        <taxon>Arachnida</taxon>
        <taxon>Acari</taxon>
        <taxon>Parasitiformes</taxon>
        <taxon>Ixodida</taxon>
        <taxon>Ixodoidea</taxon>
        <taxon>Ixodidae</taxon>
        <taxon>Ixodinae</taxon>
        <taxon>Ixodes</taxon>
    </lineage>
</organism>
<feature type="compositionally biased region" description="Basic residues" evidence="1">
    <location>
        <begin position="164"/>
        <end position="173"/>
    </location>
</feature>
<dbReference type="InParanoid" id="B7P4C0"/>
<evidence type="ECO:0000313" key="2">
    <source>
        <dbReference type="EMBL" id="EEC01442.1"/>
    </source>
</evidence>
<feature type="compositionally biased region" description="Basic residues" evidence="1">
    <location>
        <begin position="1"/>
        <end position="14"/>
    </location>
</feature>
<dbReference type="HOGENOM" id="CLU_006842_1_7_1"/>